<reference evidence="2 3" key="1">
    <citation type="submission" date="2024-09" db="EMBL/GenBank/DDBJ databases">
        <title>Chromosome-scale assembly of Riccia sorocarpa.</title>
        <authorList>
            <person name="Paukszto L."/>
        </authorList>
    </citation>
    <scope>NUCLEOTIDE SEQUENCE [LARGE SCALE GENOMIC DNA]</scope>
    <source>
        <strain evidence="2">LP-2024</strain>
        <tissue evidence="2">Aerial parts of the thallus</tissue>
    </source>
</reference>
<dbReference type="EMBL" id="JBJQOH010000003">
    <property type="protein sequence ID" value="KAL3695007.1"/>
    <property type="molecule type" value="Genomic_DNA"/>
</dbReference>
<dbReference type="Proteomes" id="UP001633002">
    <property type="component" value="Unassembled WGS sequence"/>
</dbReference>
<dbReference type="PANTHER" id="PTHR35292">
    <property type="entry name" value="EXPRESSED PROTEIN"/>
    <property type="match status" value="1"/>
</dbReference>
<organism evidence="2 3">
    <name type="scientific">Riccia sorocarpa</name>
    <dbReference type="NCBI Taxonomy" id="122646"/>
    <lineage>
        <taxon>Eukaryota</taxon>
        <taxon>Viridiplantae</taxon>
        <taxon>Streptophyta</taxon>
        <taxon>Embryophyta</taxon>
        <taxon>Marchantiophyta</taxon>
        <taxon>Marchantiopsida</taxon>
        <taxon>Marchantiidae</taxon>
        <taxon>Marchantiales</taxon>
        <taxon>Ricciaceae</taxon>
        <taxon>Riccia</taxon>
    </lineage>
</organism>
<evidence type="ECO:0000256" key="1">
    <source>
        <dbReference type="SAM" id="MobiDB-lite"/>
    </source>
</evidence>
<evidence type="ECO:0000313" key="3">
    <source>
        <dbReference type="Proteomes" id="UP001633002"/>
    </source>
</evidence>
<keyword evidence="3" id="KW-1185">Reference proteome</keyword>
<sequence length="211" mass="23742">MAMAAFIRLGSCKRGLQWNWAFDRGFAADHHGSSKVNIWEAPGSPSKWKEEHFVFASLGGWGTLFFAGYKAATGGTKKKENDSHHPPKPEKAKDGSKASPRKPETKPVAGKLKDTTSSPPLTPPKPDTKHEAKKTHQKNEKSGKKQETQRKPDQKKEEFQSKKLETPVKPPQKKEELESKRSDPSKKQPQKKEELESKRKQPPAKKLKEES</sequence>
<feature type="compositionally biased region" description="Basic and acidic residues" evidence="1">
    <location>
        <begin position="137"/>
        <end position="199"/>
    </location>
</feature>
<gene>
    <name evidence="2" type="ORF">R1sor_008658</name>
</gene>
<dbReference type="AlphaFoldDB" id="A0ABD3HXL0"/>
<accession>A0ABD3HXL0</accession>
<protein>
    <submittedName>
        <fullName evidence="2">Uncharacterized protein</fullName>
    </submittedName>
</protein>
<comment type="caution">
    <text evidence="2">The sequence shown here is derived from an EMBL/GenBank/DDBJ whole genome shotgun (WGS) entry which is preliminary data.</text>
</comment>
<feature type="region of interest" description="Disordered" evidence="1">
    <location>
        <begin position="73"/>
        <end position="211"/>
    </location>
</feature>
<dbReference type="PANTHER" id="PTHR35292:SF13">
    <property type="entry name" value="OS03G0581800 PROTEIN"/>
    <property type="match status" value="1"/>
</dbReference>
<feature type="compositionally biased region" description="Basic and acidic residues" evidence="1">
    <location>
        <begin position="77"/>
        <end position="105"/>
    </location>
</feature>
<evidence type="ECO:0000313" key="2">
    <source>
        <dbReference type="EMBL" id="KAL3695007.1"/>
    </source>
</evidence>
<proteinExistence type="predicted"/>
<name>A0ABD3HXL0_9MARC</name>